<organism evidence="2 3">
    <name type="scientific">Roseomonas fluvialis</name>
    <dbReference type="NCBI Taxonomy" id="1750527"/>
    <lineage>
        <taxon>Bacteria</taxon>
        <taxon>Pseudomonadati</taxon>
        <taxon>Pseudomonadota</taxon>
        <taxon>Alphaproteobacteria</taxon>
        <taxon>Acetobacterales</taxon>
        <taxon>Roseomonadaceae</taxon>
        <taxon>Roseomonas</taxon>
    </lineage>
</organism>
<dbReference type="PROSITE" id="PS50005">
    <property type="entry name" value="TPR"/>
    <property type="match status" value="2"/>
</dbReference>
<reference evidence="2 3" key="1">
    <citation type="journal article" date="2016" name="Microbes Environ.">
        <title>Phylogenetically diverse aerobic anoxygenic phototrophic bacteria isolated from epilithic biofilms in Tama river, Japan.</title>
        <authorList>
            <person name="Hirose S."/>
            <person name="Matsuura K."/>
            <person name="Haruta S."/>
        </authorList>
    </citation>
    <scope>NUCLEOTIDE SEQUENCE [LARGE SCALE GENOMIC DNA]</scope>
    <source>
        <strain evidence="2 3">S08</strain>
    </source>
</reference>
<name>A0ABM7Y2C4_9PROT</name>
<proteinExistence type="predicted"/>
<dbReference type="SMART" id="SM00028">
    <property type="entry name" value="TPR"/>
    <property type="match status" value="7"/>
</dbReference>
<feature type="repeat" description="TPR" evidence="1">
    <location>
        <begin position="333"/>
        <end position="366"/>
    </location>
</feature>
<gene>
    <name evidence="2" type="ORF">Rmf_19010</name>
</gene>
<dbReference type="Proteomes" id="UP000831327">
    <property type="component" value="Chromosome"/>
</dbReference>
<sequence length="792" mass="82240">MPETDRPAARLLHAADGLSLHLTSGDGPAGLLVLAPDAAALAWAGRLSARIGRPALALHAADGRFPQDALAQLLPQARATLVGRVVLLGAGAGAIAALEHAGSLGATGVLAMIAPDMVPAVVAAPVSGVAVMAFDPLAVREAPALPEGIVPAPLRHAGGALPEILLASGALSEAIDALLAGDAARAAMALRVARLAAPRMRKRLADRLAAAGHARLAQAVLAIETRPWTPDAQADARVRVLQRLGRHAEAITPLRELIRRQPRLALPRRRLAAAHAALGQQGRAVTALQGANGVAPLPAALQARLVRMLLQARRHDEAIAVAEAAAATWPAAAAPAALLGEALLAAGRRDAATEAFARAAAIDPADDTARLGLTVAGDGGGRDDGPGPALAALLAAMAADGAPEADWQRVMDLLRAQDRPVAALAAAALALEAVPSASLAARIAQMHQESGSIAEAEGAWRRAIALAPEDSAPWLMLADLLAGHKRHDQAAAVATEAAARHPGDARLARRGAELLIAAGNPIGAEREARRALAIDGRDVAAHLLLVDSLWRQHRGRDAVRAAEAGLAAMPESQSLRLRLGFLHLMQGVPAAATAVFRDAVRHPRANAEAWLGLTDALWRAGEVAEAEAAAREGLAAYPRHVQLRTRLGQLLLAGGDAEAARAALAEVMAEDPGSETVRLAVADALWRQGRRAEALAAARDVAVAVPNDPAVAARLGHLLLETGDADEAASQFERAIAIKPDLVPAWTGLCDAERLRKQIKPAIEAYRRAEALGMDRMTRRMLRFRLFGELEE</sequence>
<feature type="repeat" description="TPR" evidence="1">
    <location>
        <begin position="709"/>
        <end position="742"/>
    </location>
</feature>
<keyword evidence="1" id="KW-0802">TPR repeat</keyword>
<keyword evidence="3" id="KW-1185">Reference proteome</keyword>
<evidence type="ECO:0000313" key="3">
    <source>
        <dbReference type="Proteomes" id="UP000831327"/>
    </source>
</evidence>
<dbReference type="PANTHER" id="PTHR12558:SF36">
    <property type="entry name" value="ANAPHASE-PROMOTING COMPLEX SUBUNIT 7"/>
    <property type="match status" value="1"/>
</dbReference>
<accession>A0ABM7Y2C4</accession>
<dbReference type="PANTHER" id="PTHR12558">
    <property type="entry name" value="CELL DIVISION CYCLE 16,23,27"/>
    <property type="match status" value="1"/>
</dbReference>
<dbReference type="InterPro" id="IPR019734">
    <property type="entry name" value="TPR_rpt"/>
</dbReference>
<dbReference type="InterPro" id="IPR011990">
    <property type="entry name" value="TPR-like_helical_dom_sf"/>
</dbReference>
<dbReference type="Pfam" id="PF13432">
    <property type="entry name" value="TPR_16"/>
    <property type="match status" value="4"/>
</dbReference>
<evidence type="ECO:0000256" key="1">
    <source>
        <dbReference type="PROSITE-ProRule" id="PRU00339"/>
    </source>
</evidence>
<evidence type="ECO:0008006" key="4">
    <source>
        <dbReference type="Google" id="ProtNLM"/>
    </source>
</evidence>
<dbReference type="Pfam" id="PF14559">
    <property type="entry name" value="TPR_19"/>
    <property type="match status" value="1"/>
</dbReference>
<dbReference type="SUPFAM" id="SSF48452">
    <property type="entry name" value="TPR-like"/>
    <property type="match status" value="2"/>
</dbReference>
<dbReference type="Gene3D" id="1.25.40.10">
    <property type="entry name" value="Tetratricopeptide repeat domain"/>
    <property type="match status" value="4"/>
</dbReference>
<dbReference type="Pfam" id="PF13428">
    <property type="entry name" value="TPR_14"/>
    <property type="match status" value="1"/>
</dbReference>
<dbReference type="EMBL" id="AP025637">
    <property type="protein sequence ID" value="BDG71972.1"/>
    <property type="molecule type" value="Genomic_DNA"/>
</dbReference>
<protein>
    <recommendedName>
        <fullName evidence="4">Tetratricopeptide repeat protein</fullName>
    </recommendedName>
</protein>
<evidence type="ECO:0000313" key="2">
    <source>
        <dbReference type="EMBL" id="BDG71972.1"/>
    </source>
</evidence>
<dbReference type="RefSeq" id="WP_244459192.1">
    <property type="nucleotide sequence ID" value="NZ_AP025637.1"/>
</dbReference>